<dbReference type="InterPro" id="IPR041522">
    <property type="entry name" value="CdaR_GGDEF"/>
</dbReference>
<dbReference type="KEGG" id="cwo:Cwoe_4118"/>
<reference evidence="5" key="2">
    <citation type="submission" date="2010-01" db="EMBL/GenBank/DDBJ databases">
        <title>The complete genome of Conexibacter woesei DSM 14684.</title>
        <authorList>
            <consortium name="US DOE Joint Genome Institute (JGI-PGF)"/>
            <person name="Lucas S."/>
            <person name="Copeland A."/>
            <person name="Lapidus A."/>
            <person name="Glavina del Rio T."/>
            <person name="Dalin E."/>
            <person name="Tice H."/>
            <person name="Bruce D."/>
            <person name="Goodwin L."/>
            <person name="Pitluck S."/>
            <person name="Kyrpides N."/>
            <person name="Mavromatis K."/>
            <person name="Ivanova N."/>
            <person name="Mikhailova N."/>
            <person name="Chertkov O."/>
            <person name="Brettin T."/>
            <person name="Detter J.C."/>
            <person name="Han C."/>
            <person name="Larimer F."/>
            <person name="Land M."/>
            <person name="Hauser L."/>
            <person name="Markowitz V."/>
            <person name="Cheng J.-F."/>
            <person name="Hugenholtz P."/>
            <person name="Woyke T."/>
            <person name="Wu D."/>
            <person name="Pukall R."/>
            <person name="Steenblock K."/>
            <person name="Schneider S."/>
            <person name="Klenk H.-P."/>
            <person name="Eisen J.A."/>
        </authorList>
    </citation>
    <scope>NUCLEOTIDE SEQUENCE [LARGE SCALE GENOMIC DNA]</scope>
    <source>
        <strain evidence="5">DSM 14684 / CIP 108061 / JCM 11494 / NBRC 100937 / ID131577</strain>
    </source>
</reference>
<dbReference type="Proteomes" id="UP000008229">
    <property type="component" value="Chromosome"/>
</dbReference>
<dbReference type="Pfam" id="PF13556">
    <property type="entry name" value="HTH_30"/>
    <property type="match status" value="1"/>
</dbReference>
<evidence type="ECO:0000256" key="1">
    <source>
        <dbReference type="ARBA" id="ARBA00006754"/>
    </source>
</evidence>
<dbReference type="HOGENOM" id="CLU_539376_0_0_11"/>
<dbReference type="AlphaFoldDB" id="D3F4S6"/>
<dbReference type="Pfam" id="PF17853">
    <property type="entry name" value="GGDEF_2"/>
    <property type="match status" value="1"/>
</dbReference>
<dbReference type="OrthoDB" id="3190266at2"/>
<gene>
    <name evidence="4" type="ordered locus">Cwoe_4118</name>
</gene>
<name>D3F4S6_CONWI</name>
<dbReference type="RefSeq" id="WP_012935584.1">
    <property type="nucleotide sequence ID" value="NC_013739.1"/>
</dbReference>
<dbReference type="eggNOG" id="COG2508">
    <property type="taxonomic scope" value="Bacteria"/>
</dbReference>
<proteinExistence type="inferred from homology"/>
<accession>D3F4S6</accession>
<keyword evidence="5" id="KW-1185">Reference proteome</keyword>
<evidence type="ECO:0000313" key="5">
    <source>
        <dbReference type="Proteomes" id="UP000008229"/>
    </source>
</evidence>
<feature type="domain" description="PucR C-terminal helix-turn-helix" evidence="2">
    <location>
        <begin position="437"/>
        <end position="493"/>
    </location>
</feature>
<organism evidence="4 5">
    <name type="scientific">Conexibacter woesei (strain DSM 14684 / CCUG 47730 / CIP 108061 / JCM 11494 / NBRC 100937 / ID131577)</name>
    <dbReference type="NCBI Taxonomy" id="469383"/>
    <lineage>
        <taxon>Bacteria</taxon>
        <taxon>Bacillati</taxon>
        <taxon>Actinomycetota</taxon>
        <taxon>Thermoleophilia</taxon>
        <taxon>Solirubrobacterales</taxon>
        <taxon>Conexibacteraceae</taxon>
        <taxon>Conexibacter</taxon>
    </lineage>
</organism>
<protein>
    <submittedName>
        <fullName evidence="4">Putative transcriptional regulator, PucR family</fullName>
    </submittedName>
</protein>
<sequence>MRTLDAFLEAPAVRGLFNRLAGPATPAEVRSVALAEDVGTLEQAPRGALVILSHVASAEAVGYRLDVAVRSAGAHHAAAVVLTDGREELPATAVNIAERTGVTILSAAPDADIARLLIAAERELGGGPEAAIATIERTIAALEHGEATDCTPEELLAAASEASGVPLELRPPEEGDVEAALRVDNEPDGSVCAPAGAGQDAVARRAVAHLAASAIGRARNAQRQADDAPIRSRGELLAEFLLAPSGAGDRLLTRMRAADLAIDGWHAAVQVEVDNLAELTDGDELRSSRLSERVGRLGLDAAHTAGGVWHRAQLASSLLLVRMSRSDPGGRGGRDMAVASQQIVQRITSRMPEVRVFCGVGTVHIGHTGLRTTTAEARAAVAAGRAADRVNVATSFDEVGIQRTLLEWYASDSAREAVDALLKPLDRLGERKRDAAIETLRIYLDNQGSLIRTAEAMHLHRNAVAYRIKRIFDELDVDAGDPDTRLMLQLACRSRSLG</sequence>
<dbReference type="PANTHER" id="PTHR33744:SF1">
    <property type="entry name" value="DNA-BINDING TRANSCRIPTIONAL ACTIVATOR ADER"/>
    <property type="match status" value="1"/>
</dbReference>
<evidence type="ECO:0000259" key="3">
    <source>
        <dbReference type="Pfam" id="PF17853"/>
    </source>
</evidence>
<dbReference type="STRING" id="469383.Cwoe_4118"/>
<dbReference type="InterPro" id="IPR051448">
    <property type="entry name" value="CdaR-like_regulators"/>
</dbReference>
<evidence type="ECO:0000313" key="4">
    <source>
        <dbReference type="EMBL" id="ADB52533.1"/>
    </source>
</evidence>
<dbReference type="InterPro" id="IPR025736">
    <property type="entry name" value="PucR_C-HTH_dom"/>
</dbReference>
<reference evidence="4 5" key="1">
    <citation type="journal article" date="2010" name="Stand. Genomic Sci.">
        <title>Complete genome sequence of Conexibacter woesei type strain (ID131577).</title>
        <authorList>
            <person name="Pukall R."/>
            <person name="Lapidus A."/>
            <person name="Glavina Del Rio T."/>
            <person name="Copeland A."/>
            <person name="Tice H."/>
            <person name="Cheng J.-F."/>
            <person name="Lucas S."/>
            <person name="Chen F."/>
            <person name="Nolan M."/>
            <person name="Bruce D."/>
            <person name="Goodwin L."/>
            <person name="Pitluck S."/>
            <person name="Mavromatis K."/>
            <person name="Ivanova N."/>
            <person name="Ovchinnikova G."/>
            <person name="Pati A."/>
            <person name="Chen A."/>
            <person name="Palaniappan K."/>
            <person name="Land M."/>
            <person name="Hauser L."/>
            <person name="Chang Y.-J."/>
            <person name="Jeffries C.D."/>
            <person name="Chain P."/>
            <person name="Meincke L."/>
            <person name="Sims D."/>
            <person name="Brettin T."/>
            <person name="Detter J.C."/>
            <person name="Rohde M."/>
            <person name="Goeker M."/>
            <person name="Bristow J."/>
            <person name="Eisen J.A."/>
            <person name="Markowitz V."/>
            <person name="Kyrpides N.C."/>
            <person name="Klenk H.-P."/>
            <person name="Hugenholtz P."/>
        </authorList>
    </citation>
    <scope>NUCLEOTIDE SEQUENCE [LARGE SCALE GENOMIC DNA]</scope>
    <source>
        <strain evidence="5">DSM 14684 / CIP 108061 / JCM 11494 / NBRC 100937 / ID131577</strain>
    </source>
</reference>
<dbReference type="Gene3D" id="1.10.10.2840">
    <property type="entry name" value="PucR C-terminal helix-turn-helix domain"/>
    <property type="match status" value="1"/>
</dbReference>
<evidence type="ECO:0000259" key="2">
    <source>
        <dbReference type="Pfam" id="PF13556"/>
    </source>
</evidence>
<feature type="domain" description="CdaR GGDEF-like" evidence="3">
    <location>
        <begin position="248"/>
        <end position="382"/>
    </location>
</feature>
<dbReference type="InterPro" id="IPR042070">
    <property type="entry name" value="PucR_C-HTH_sf"/>
</dbReference>
<comment type="similarity">
    <text evidence="1">Belongs to the CdaR family.</text>
</comment>
<dbReference type="EMBL" id="CP001854">
    <property type="protein sequence ID" value="ADB52533.1"/>
    <property type="molecule type" value="Genomic_DNA"/>
</dbReference>
<dbReference type="PANTHER" id="PTHR33744">
    <property type="entry name" value="CARBOHYDRATE DIACID REGULATOR"/>
    <property type="match status" value="1"/>
</dbReference>